<sequence>MMHGQSLYLWSSGY</sequence>
<reference evidence="1" key="1">
    <citation type="submission" date="2014-09" db="EMBL/GenBank/DDBJ databases">
        <authorList>
            <person name="Magalhaes I.L.F."/>
            <person name="Oliveira U."/>
            <person name="Santos F.R."/>
            <person name="Vidigal T.H.D.A."/>
            <person name="Brescovit A.D."/>
            <person name="Santos A.J."/>
        </authorList>
    </citation>
    <scope>NUCLEOTIDE SEQUENCE</scope>
    <source>
        <tissue evidence="1">Shoot tissue taken approximately 20 cm above the soil surface</tissue>
    </source>
</reference>
<evidence type="ECO:0000313" key="1">
    <source>
        <dbReference type="EMBL" id="JAE07556.1"/>
    </source>
</evidence>
<reference evidence="1" key="2">
    <citation type="journal article" date="2015" name="Data Brief">
        <title>Shoot transcriptome of the giant reed, Arundo donax.</title>
        <authorList>
            <person name="Barrero R.A."/>
            <person name="Guerrero F.D."/>
            <person name="Moolhuijzen P."/>
            <person name="Goolsby J.A."/>
            <person name="Tidwell J."/>
            <person name="Bellgard S.E."/>
            <person name="Bellgard M.I."/>
        </authorList>
    </citation>
    <scope>NUCLEOTIDE SEQUENCE</scope>
    <source>
        <tissue evidence="1">Shoot tissue taken approximately 20 cm above the soil surface</tissue>
    </source>
</reference>
<accession>A0A0A9FBN9</accession>
<protein>
    <submittedName>
        <fullName evidence="1">Uncharacterized protein</fullName>
    </submittedName>
</protein>
<proteinExistence type="predicted"/>
<dbReference type="EMBL" id="GBRH01190340">
    <property type="protein sequence ID" value="JAE07556.1"/>
    <property type="molecule type" value="Transcribed_RNA"/>
</dbReference>
<organism evidence="1">
    <name type="scientific">Arundo donax</name>
    <name type="common">Giant reed</name>
    <name type="synonym">Donax arundinaceus</name>
    <dbReference type="NCBI Taxonomy" id="35708"/>
    <lineage>
        <taxon>Eukaryota</taxon>
        <taxon>Viridiplantae</taxon>
        <taxon>Streptophyta</taxon>
        <taxon>Embryophyta</taxon>
        <taxon>Tracheophyta</taxon>
        <taxon>Spermatophyta</taxon>
        <taxon>Magnoliopsida</taxon>
        <taxon>Liliopsida</taxon>
        <taxon>Poales</taxon>
        <taxon>Poaceae</taxon>
        <taxon>PACMAD clade</taxon>
        <taxon>Arundinoideae</taxon>
        <taxon>Arundineae</taxon>
        <taxon>Arundo</taxon>
    </lineage>
</organism>
<name>A0A0A9FBN9_ARUDO</name>